<dbReference type="GO" id="GO:0008289">
    <property type="term" value="F:lipid binding"/>
    <property type="evidence" value="ECO:0007669"/>
    <property type="project" value="UniProtKB-KW"/>
</dbReference>
<dbReference type="Proteomes" id="UP000190328">
    <property type="component" value="Unassembled WGS sequence"/>
</dbReference>
<evidence type="ECO:0000256" key="1">
    <source>
        <dbReference type="ARBA" id="ARBA00023121"/>
    </source>
</evidence>
<protein>
    <submittedName>
        <fullName evidence="2">EDD domain protein, DegV family</fullName>
    </submittedName>
</protein>
<dbReference type="PANTHER" id="PTHR33434:SF8">
    <property type="entry name" value="DEGV DOMAIN-CONTAINING PROTEIN SPR1019"/>
    <property type="match status" value="1"/>
</dbReference>
<accession>A0A1T4NZ97</accession>
<dbReference type="InterPro" id="IPR050270">
    <property type="entry name" value="DegV_domain_contain"/>
</dbReference>
<proteinExistence type="predicted"/>
<organism evidence="2 3">
    <name type="scientific">Pilibacter termitis</name>
    <dbReference type="NCBI Taxonomy" id="263852"/>
    <lineage>
        <taxon>Bacteria</taxon>
        <taxon>Bacillati</taxon>
        <taxon>Bacillota</taxon>
        <taxon>Bacilli</taxon>
        <taxon>Lactobacillales</taxon>
        <taxon>Enterococcaceae</taxon>
        <taxon>Pilibacter</taxon>
    </lineage>
</organism>
<reference evidence="2 3" key="1">
    <citation type="submission" date="2017-02" db="EMBL/GenBank/DDBJ databases">
        <authorList>
            <person name="Peterson S.W."/>
        </authorList>
    </citation>
    <scope>NUCLEOTIDE SEQUENCE [LARGE SCALE GENOMIC DNA]</scope>
    <source>
        <strain evidence="2 3">ATCC BAA-1030</strain>
    </source>
</reference>
<dbReference type="AlphaFoldDB" id="A0A1T4NZ97"/>
<dbReference type="RefSeq" id="WP_078807519.1">
    <property type="nucleotide sequence ID" value="NZ_FUXI01000017.1"/>
</dbReference>
<dbReference type="InterPro" id="IPR043168">
    <property type="entry name" value="DegV_C"/>
</dbReference>
<gene>
    <name evidence="2" type="ORF">SAMN02745116_01590</name>
</gene>
<name>A0A1T4NZ97_9ENTE</name>
<dbReference type="EMBL" id="FUXI01000017">
    <property type="protein sequence ID" value="SJZ84432.1"/>
    <property type="molecule type" value="Genomic_DNA"/>
</dbReference>
<evidence type="ECO:0000313" key="2">
    <source>
        <dbReference type="EMBL" id="SJZ84432.1"/>
    </source>
</evidence>
<dbReference type="SUPFAM" id="SSF82549">
    <property type="entry name" value="DAK1/DegV-like"/>
    <property type="match status" value="1"/>
</dbReference>
<dbReference type="PANTHER" id="PTHR33434">
    <property type="entry name" value="DEGV DOMAIN-CONTAINING PROTEIN DR_1986-RELATED"/>
    <property type="match status" value="1"/>
</dbReference>
<dbReference type="Gene3D" id="3.40.50.10170">
    <property type="match status" value="1"/>
</dbReference>
<dbReference type="InterPro" id="IPR003797">
    <property type="entry name" value="DegV"/>
</dbReference>
<dbReference type="STRING" id="263852.SAMN02745116_01590"/>
<dbReference type="Pfam" id="PF02645">
    <property type="entry name" value="DegV"/>
    <property type="match status" value="1"/>
</dbReference>
<keyword evidence="1" id="KW-0446">Lipid-binding</keyword>
<dbReference type="OrthoDB" id="5429275at2"/>
<keyword evidence="3" id="KW-1185">Reference proteome</keyword>
<dbReference type="PROSITE" id="PS51482">
    <property type="entry name" value="DEGV"/>
    <property type="match status" value="1"/>
</dbReference>
<dbReference type="NCBIfam" id="TIGR00762">
    <property type="entry name" value="DegV"/>
    <property type="match status" value="1"/>
</dbReference>
<dbReference type="Gene3D" id="3.30.1180.10">
    <property type="match status" value="1"/>
</dbReference>
<evidence type="ECO:0000313" key="3">
    <source>
        <dbReference type="Proteomes" id="UP000190328"/>
    </source>
</evidence>
<sequence>MTKIKIVTDSSAIFEEGVAEKLGIEIVPLSVMIDGVIYQDDELAGEKFVELMRQAETLPKTSQPAIGLFAEAYDKYADCEIISIHLTKHLSGTFEAARQASNLTQANVTVLDSGFIDQALAFQAIKAAEMAQAGANKEEILEKLEKMKKNTKLFVAIATLDNIVKSGRISKTAGMISNLLNIKAVMELTVDEGLVMVTKGRGNKTFHKWFENIRETLLTTPNLEKIAISHAGAAALLEPFKKELNTLFPDIHLPFLYTGSVIATHAGEGAFAIEYYTDED</sequence>